<name>B0Y6S3_ASPFC</name>
<evidence type="ECO:0000313" key="2">
    <source>
        <dbReference type="Proteomes" id="UP000001699"/>
    </source>
</evidence>
<proteinExistence type="predicted"/>
<evidence type="ECO:0000313" key="1">
    <source>
        <dbReference type="EMBL" id="EDP50458.1"/>
    </source>
</evidence>
<accession>B0Y6S3</accession>
<gene>
    <name evidence="1" type="ORF">AFUB_067960</name>
</gene>
<sequence>MMQNDRSLDRRITRVQYYVVKVAELRWPSRNQWCRFLMHDASGSRNADSAAEYYTFLFPIQRTRFSLVRLTFESTSRKVNVPTSQTNTDSAAALSYPHLQKYLE</sequence>
<keyword evidence="2" id="KW-1185">Reference proteome</keyword>
<protein>
    <submittedName>
        <fullName evidence="1">Uncharacterized protein</fullName>
    </submittedName>
</protein>
<reference evidence="1 2" key="1">
    <citation type="journal article" date="2008" name="PLoS Genet.">
        <title>Genomic islands in the pathogenic filamentous fungus Aspergillus fumigatus.</title>
        <authorList>
            <person name="Fedorova N.D."/>
            <person name="Khaldi N."/>
            <person name="Joardar V.S."/>
            <person name="Maiti R."/>
            <person name="Amedeo P."/>
            <person name="Anderson M.J."/>
            <person name="Crabtree J."/>
            <person name="Silva J.C."/>
            <person name="Badger J.H."/>
            <person name="Albarraq A."/>
            <person name="Angiuoli S."/>
            <person name="Bussey H."/>
            <person name="Bowyer P."/>
            <person name="Cotty P.J."/>
            <person name="Dyer P.S."/>
            <person name="Egan A."/>
            <person name="Galens K."/>
            <person name="Fraser-Liggett C.M."/>
            <person name="Haas B.J."/>
            <person name="Inman J.M."/>
            <person name="Kent R."/>
            <person name="Lemieux S."/>
            <person name="Malavazi I."/>
            <person name="Orvis J."/>
            <person name="Roemer T."/>
            <person name="Ronning C.M."/>
            <person name="Sundaram J.P."/>
            <person name="Sutton G."/>
            <person name="Turner G."/>
            <person name="Venter J.C."/>
            <person name="White O.R."/>
            <person name="Whitty B.R."/>
            <person name="Youngman P."/>
            <person name="Wolfe K.H."/>
            <person name="Goldman G.H."/>
            <person name="Wortman J.R."/>
            <person name="Jiang B."/>
            <person name="Denning D.W."/>
            <person name="Nierman W.C."/>
        </authorList>
    </citation>
    <scope>NUCLEOTIDE SEQUENCE [LARGE SCALE GENOMIC DNA]</scope>
    <source>
        <strain evidence="2">CBS 144.89 / FGSC A1163 / CEA10</strain>
    </source>
</reference>
<dbReference type="EMBL" id="DS499598">
    <property type="protein sequence ID" value="EDP50458.1"/>
    <property type="molecule type" value="Genomic_DNA"/>
</dbReference>
<dbReference type="AlphaFoldDB" id="B0Y6S3"/>
<dbReference type="Proteomes" id="UP000001699">
    <property type="component" value="Unassembled WGS sequence"/>
</dbReference>
<dbReference type="VEuPathDB" id="FungiDB:AFUB_067960"/>
<dbReference type="HOGENOM" id="CLU_2249492_0_0_1"/>
<organism evidence="1 2">
    <name type="scientific">Aspergillus fumigatus (strain CBS 144.89 / FGSC A1163 / CEA10)</name>
    <name type="common">Neosartorya fumigata</name>
    <dbReference type="NCBI Taxonomy" id="451804"/>
    <lineage>
        <taxon>Eukaryota</taxon>
        <taxon>Fungi</taxon>
        <taxon>Dikarya</taxon>
        <taxon>Ascomycota</taxon>
        <taxon>Pezizomycotina</taxon>
        <taxon>Eurotiomycetes</taxon>
        <taxon>Eurotiomycetidae</taxon>
        <taxon>Eurotiales</taxon>
        <taxon>Aspergillaceae</taxon>
        <taxon>Aspergillus</taxon>
        <taxon>Aspergillus subgen. Fumigati</taxon>
    </lineage>
</organism>